<reference evidence="1" key="1">
    <citation type="submission" date="2018-05" db="EMBL/GenBank/DDBJ databases">
        <authorList>
            <person name="Lanie J.A."/>
            <person name="Ng W.-L."/>
            <person name="Kazmierczak K.M."/>
            <person name="Andrzejewski T.M."/>
            <person name="Davidsen T.M."/>
            <person name="Wayne K.J."/>
            <person name="Tettelin H."/>
            <person name="Glass J.I."/>
            <person name="Rusch D."/>
            <person name="Podicherti R."/>
            <person name="Tsui H.-C.T."/>
            <person name="Winkler M.E."/>
        </authorList>
    </citation>
    <scope>NUCLEOTIDE SEQUENCE</scope>
</reference>
<proteinExistence type="predicted"/>
<evidence type="ECO:0000313" key="1">
    <source>
        <dbReference type="EMBL" id="SVD10478.1"/>
    </source>
</evidence>
<accession>A0A382SMS7</accession>
<feature type="non-terminal residue" evidence="1">
    <location>
        <position position="57"/>
    </location>
</feature>
<dbReference type="AlphaFoldDB" id="A0A382SMS7"/>
<gene>
    <name evidence="1" type="ORF">METZ01_LOCUS363332</name>
</gene>
<protein>
    <submittedName>
        <fullName evidence="1">Uncharacterized protein</fullName>
    </submittedName>
</protein>
<organism evidence="1">
    <name type="scientific">marine metagenome</name>
    <dbReference type="NCBI Taxonomy" id="408172"/>
    <lineage>
        <taxon>unclassified sequences</taxon>
        <taxon>metagenomes</taxon>
        <taxon>ecological metagenomes</taxon>
    </lineage>
</organism>
<sequence length="57" mass="6470">MKPFIKYPDGLFSSPEKLRLAKLSNMPPELFCLTMVGTKSSASMKRVIPSFKVKHKQ</sequence>
<dbReference type="EMBL" id="UINC01129824">
    <property type="protein sequence ID" value="SVD10478.1"/>
    <property type="molecule type" value="Genomic_DNA"/>
</dbReference>
<name>A0A382SMS7_9ZZZZ</name>